<protein>
    <submittedName>
        <fullName evidence="1">Uncharacterized protein</fullName>
    </submittedName>
</protein>
<sequence>MYKNQLGRRNLTESQRTFLLGKLYEARKHAVGNPGERNANGTFQCAQNEHIGPTRFSEQIAQEQGVGKETVKRAEKYAKGLDAIQREDPELADSSRTNV</sequence>
<organism evidence="1">
    <name type="scientific">uncultured bacterium Contig1777</name>
    <dbReference type="NCBI Taxonomy" id="1393514"/>
    <lineage>
        <taxon>Bacteria</taxon>
        <taxon>environmental samples</taxon>
    </lineage>
</organism>
<dbReference type="EMBL" id="KC247078">
    <property type="protein sequence ID" value="AHF27187.1"/>
    <property type="molecule type" value="Genomic_DNA"/>
</dbReference>
<proteinExistence type="predicted"/>
<evidence type="ECO:0000313" key="1">
    <source>
        <dbReference type="EMBL" id="AHF27187.1"/>
    </source>
</evidence>
<reference evidence="1" key="1">
    <citation type="journal article" date="2013" name="PLoS ONE">
        <title>Metagenomic insights into the carbohydrate-active enzymes carried by the microorganisms adhering to solid digesta in the rumen of cows.</title>
        <authorList>
            <person name="Wang L."/>
            <person name="Hatem A."/>
            <person name="Catalyurek U.V."/>
            <person name="Morrison M."/>
            <person name="Yu Z."/>
        </authorList>
    </citation>
    <scope>NUCLEOTIDE SEQUENCE</scope>
</reference>
<accession>W0FVT9</accession>
<name>W0FVT9_9BACT</name>
<dbReference type="AlphaFoldDB" id="W0FVT9"/>